<keyword evidence="1" id="KW-1133">Transmembrane helix</keyword>
<reference evidence="2 3" key="1">
    <citation type="submission" date="2016-08" db="EMBL/GenBank/DDBJ databases">
        <title>A Parts List for Fungal Cellulosomes Revealed by Comparative Genomics.</title>
        <authorList>
            <consortium name="DOE Joint Genome Institute"/>
            <person name="Haitjema C.H."/>
            <person name="Gilmore S.P."/>
            <person name="Henske J.K."/>
            <person name="Solomon K.V."/>
            <person name="De Groot R."/>
            <person name="Kuo A."/>
            <person name="Mondo S.J."/>
            <person name="Salamov A.A."/>
            <person name="Labutti K."/>
            <person name="Zhao Z."/>
            <person name="Chiniquy J."/>
            <person name="Barry K."/>
            <person name="Brewer H.M."/>
            <person name="Purvine S.O."/>
            <person name="Wright A.T."/>
            <person name="Boxma B."/>
            <person name="Van Alen T."/>
            <person name="Hackstein J.H."/>
            <person name="Baker S.E."/>
            <person name="Grigoriev I.V."/>
            <person name="O'Malley M.A."/>
        </authorList>
    </citation>
    <scope>NUCLEOTIDE SEQUENCE [LARGE SCALE GENOMIC DNA]</scope>
    <source>
        <strain evidence="2 3">G1</strain>
    </source>
</reference>
<keyword evidence="3" id="KW-1185">Reference proteome</keyword>
<dbReference type="AlphaFoldDB" id="A0A1Y2BYD2"/>
<accession>A0A1Y2BYD2</accession>
<keyword evidence="1" id="KW-0812">Transmembrane</keyword>
<dbReference type="OrthoDB" id="10593750at2759"/>
<feature type="transmembrane region" description="Helical" evidence="1">
    <location>
        <begin position="118"/>
        <end position="136"/>
    </location>
</feature>
<organism evidence="2 3">
    <name type="scientific">Neocallimastix californiae</name>
    <dbReference type="NCBI Taxonomy" id="1754190"/>
    <lineage>
        <taxon>Eukaryota</taxon>
        <taxon>Fungi</taxon>
        <taxon>Fungi incertae sedis</taxon>
        <taxon>Chytridiomycota</taxon>
        <taxon>Chytridiomycota incertae sedis</taxon>
        <taxon>Neocallimastigomycetes</taxon>
        <taxon>Neocallimastigales</taxon>
        <taxon>Neocallimastigaceae</taxon>
        <taxon>Neocallimastix</taxon>
    </lineage>
</organism>
<evidence type="ECO:0000313" key="3">
    <source>
        <dbReference type="Proteomes" id="UP000193920"/>
    </source>
</evidence>
<name>A0A1Y2BYD2_9FUNG</name>
<keyword evidence="1" id="KW-0472">Membrane</keyword>
<comment type="caution">
    <text evidence="2">The sequence shown here is derived from an EMBL/GenBank/DDBJ whole genome shotgun (WGS) entry which is preliminary data.</text>
</comment>
<dbReference type="EMBL" id="MCOG01000130">
    <property type="protein sequence ID" value="ORY39789.1"/>
    <property type="molecule type" value="Genomic_DNA"/>
</dbReference>
<evidence type="ECO:0000313" key="2">
    <source>
        <dbReference type="EMBL" id="ORY39789.1"/>
    </source>
</evidence>
<protein>
    <submittedName>
        <fullName evidence="2">Uncharacterized protein</fullName>
    </submittedName>
</protein>
<gene>
    <name evidence="2" type="ORF">LY90DRAFT_41320</name>
</gene>
<dbReference type="STRING" id="1754190.A0A1Y2BYD2"/>
<sequence>MKYIYIFGIIILLIKIIYAKNNNTTIFNVDKNINHNDNKNKNKEDYYLIYVNNIYEELQLYSDLDLKKRQEQESHIFIESLIEEINDLIIDNKDTYQHPEVLNELEEKSKLKKEIIKINCYSILVILMLFIQFHLLKIELFYIPIFQIN</sequence>
<evidence type="ECO:0000256" key="1">
    <source>
        <dbReference type="SAM" id="Phobius"/>
    </source>
</evidence>
<proteinExistence type="predicted"/>
<dbReference type="Proteomes" id="UP000193920">
    <property type="component" value="Unassembled WGS sequence"/>
</dbReference>